<reference evidence="1 2" key="1">
    <citation type="submission" date="2018-07" db="EMBL/GenBank/DDBJ databases">
        <title>Modular assembly of carbohydrate-degrading microbial communities in the ocean.</title>
        <authorList>
            <person name="Enke T.N."/>
            <person name="Datta M.S."/>
            <person name="Schwartzman J.A."/>
            <person name="Cermak N."/>
            <person name="Schmitz D.A."/>
            <person name="Barrere J."/>
            <person name="Cordero O.X."/>
        </authorList>
    </citation>
    <scope>NUCLEOTIDE SEQUENCE [LARGE SCALE GENOMIC DNA]</scope>
    <source>
        <strain evidence="1 2">C3M10</strain>
    </source>
</reference>
<dbReference type="Gene3D" id="3.40.50.150">
    <property type="entry name" value="Vaccinia Virus protein VP39"/>
    <property type="match status" value="1"/>
</dbReference>
<gene>
    <name evidence="1" type="ORF">DS909_05830</name>
</gene>
<dbReference type="Pfam" id="PF06080">
    <property type="entry name" value="DUF938"/>
    <property type="match status" value="1"/>
</dbReference>
<sequence length="217" mass="22722">MSGRVPPKTASIATPAEGAKLVAPAASRNVQALCALLDQVAPSGARALELASGTGQHIVAFAAQLPRFQWQPSEIDAVRRASIDAYASGVDNVAPAVALDATTPDWGAQHGGQDLIVLVNLLHLISTPETERLISQIAPALNPGGRVVLYGPFLRSGDLISDGDKAFHTSLVEQDPEIGYKDDFDVMDLLQGAGLDMAEVIEMPANNLALVAEKPSI</sequence>
<dbReference type="PANTHER" id="PTHR20974:SF0">
    <property type="entry name" value="UPF0585 PROTEIN CG18661"/>
    <property type="match status" value="1"/>
</dbReference>
<evidence type="ECO:0000313" key="1">
    <source>
        <dbReference type="EMBL" id="RBW58479.1"/>
    </source>
</evidence>
<keyword evidence="1" id="KW-0808">Transferase</keyword>
<dbReference type="OrthoDB" id="5525831at2"/>
<name>A0A366X3B6_9RHOB</name>
<keyword evidence="1" id="KW-0489">Methyltransferase</keyword>
<proteinExistence type="predicted"/>
<dbReference type="Proteomes" id="UP000252706">
    <property type="component" value="Unassembled WGS sequence"/>
</dbReference>
<dbReference type="SUPFAM" id="SSF53335">
    <property type="entry name" value="S-adenosyl-L-methionine-dependent methyltransferases"/>
    <property type="match status" value="1"/>
</dbReference>
<dbReference type="InterPro" id="IPR029063">
    <property type="entry name" value="SAM-dependent_MTases_sf"/>
</dbReference>
<evidence type="ECO:0000313" key="2">
    <source>
        <dbReference type="Proteomes" id="UP000252706"/>
    </source>
</evidence>
<dbReference type="InterPro" id="IPR010342">
    <property type="entry name" value="DUF938"/>
</dbReference>
<dbReference type="PANTHER" id="PTHR20974">
    <property type="entry name" value="UPF0585 PROTEIN CG18661"/>
    <property type="match status" value="1"/>
</dbReference>
<protein>
    <submittedName>
        <fullName evidence="1">Methyltransferase</fullName>
    </submittedName>
</protein>
<comment type="caution">
    <text evidence="1">The sequence shown here is derived from an EMBL/GenBank/DDBJ whole genome shotgun (WGS) entry which is preliminary data.</text>
</comment>
<accession>A0A366X3B6</accession>
<dbReference type="EMBL" id="QOCE01000013">
    <property type="protein sequence ID" value="RBW58479.1"/>
    <property type="molecule type" value="Genomic_DNA"/>
</dbReference>
<dbReference type="AlphaFoldDB" id="A0A366X3B6"/>
<dbReference type="GO" id="GO:0008168">
    <property type="term" value="F:methyltransferase activity"/>
    <property type="evidence" value="ECO:0007669"/>
    <property type="project" value="UniProtKB-KW"/>
</dbReference>
<dbReference type="RefSeq" id="WP_113822517.1">
    <property type="nucleotide sequence ID" value="NZ_QOCE01000013.1"/>
</dbReference>
<organism evidence="1 2">
    <name type="scientific">Phaeobacter gallaeciensis</name>
    <dbReference type="NCBI Taxonomy" id="60890"/>
    <lineage>
        <taxon>Bacteria</taxon>
        <taxon>Pseudomonadati</taxon>
        <taxon>Pseudomonadota</taxon>
        <taxon>Alphaproteobacteria</taxon>
        <taxon>Rhodobacterales</taxon>
        <taxon>Roseobacteraceae</taxon>
        <taxon>Phaeobacter</taxon>
    </lineage>
</organism>
<dbReference type="GO" id="GO:0032259">
    <property type="term" value="P:methylation"/>
    <property type="evidence" value="ECO:0007669"/>
    <property type="project" value="UniProtKB-KW"/>
</dbReference>